<feature type="compositionally biased region" description="Polar residues" evidence="1">
    <location>
        <begin position="130"/>
        <end position="139"/>
    </location>
</feature>
<evidence type="ECO:0000256" key="2">
    <source>
        <dbReference type="SAM" id="Phobius"/>
    </source>
</evidence>
<protein>
    <submittedName>
        <fullName evidence="3">Uncharacterized protein</fullName>
    </submittedName>
</protein>
<feature type="region of interest" description="Disordered" evidence="1">
    <location>
        <begin position="184"/>
        <end position="207"/>
    </location>
</feature>
<gene>
    <name evidence="3" type="ORF">CGC20_11955</name>
</gene>
<dbReference type="Proteomes" id="UP000318821">
    <property type="component" value="Unassembled WGS sequence"/>
</dbReference>
<sequence>MAHSRVEATVTAVVGEMIANATSTSLQPEAERTIDSAILWLVTVFYFSVSAAALAYFVARWRQRVYGTDRVLLRGGSGADGGGAAAQMSAANEGLLATISAVIERATSITALAGAASWQRSENARHRRASQSPGGSQARSAAAKRNKQKSDDVHIDSEALPTVWIDGAGAGGAIHGAAIGGSAVPSSSIGPTMTARDQQQQQQRGEI</sequence>
<comment type="caution">
    <text evidence="3">The sequence shown here is derived from an EMBL/GenBank/DDBJ whole genome shotgun (WGS) entry which is preliminary data.</text>
</comment>
<evidence type="ECO:0000313" key="4">
    <source>
        <dbReference type="Proteomes" id="UP000318821"/>
    </source>
</evidence>
<keyword evidence="2" id="KW-1133">Transmembrane helix</keyword>
<keyword evidence="2" id="KW-0812">Transmembrane</keyword>
<feature type="compositionally biased region" description="Low complexity" evidence="1">
    <location>
        <begin position="198"/>
        <end position="207"/>
    </location>
</feature>
<dbReference type="AlphaFoldDB" id="A0A504X942"/>
<feature type="compositionally biased region" description="Polar residues" evidence="1">
    <location>
        <begin position="184"/>
        <end position="197"/>
    </location>
</feature>
<keyword evidence="2" id="KW-0472">Membrane</keyword>
<feature type="transmembrane region" description="Helical" evidence="2">
    <location>
        <begin position="37"/>
        <end position="59"/>
    </location>
</feature>
<feature type="region of interest" description="Disordered" evidence="1">
    <location>
        <begin position="120"/>
        <end position="155"/>
    </location>
</feature>
<dbReference type="EMBL" id="RHLD01000021">
    <property type="protein sequence ID" value="TPP44913.1"/>
    <property type="molecule type" value="Genomic_DNA"/>
</dbReference>
<evidence type="ECO:0000313" key="3">
    <source>
        <dbReference type="EMBL" id="TPP44913.1"/>
    </source>
</evidence>
<accession>A0A504X942</accession>
<evidence type="ECO:0000256" key="1">
    <source>
        <dbReference type="SAM" id="MobiDB-lite"/>
    </source>
</evidence>
<organism evidence="3 4">
    <name type="scientific">Leishmania donovani</name>
    <dbReference type="NCBI Taxonomy" id="5661"/>
    <lineage>
        <taxon>Eukaryota</taxon>
        <taxon>Discoba</taxon>
        <taxon>Euglenozoa</taxon>
        <taxon>Kinetoplastea</taxon>
        <taxon>Metakinetoplastina</taxon>
        <taxon>Trypanosomatida</taxon>
        <taxon>Trypanosomatidae</taxon>
        <taxon>Leishmaniinae</taxon>
        <taxon>Leishmania</taxon>
    </lineage>
</organism>
<proteinExistence type="predicted"/>
<name>A0A504X942_LEIDO</name>
<reference evidence="4" key="1">
    <citation type="submission" date="2019-02" db="EMBL/GenBank/DDBJ databases">
        <title>FDA dAtabase for Regulatory Grade micrObial Sequences (FDA-ARGOS): Supporting development and validation of Infectious Disease Dx tests.</title>
        <authorList>
            <person name="Duncan R."/>
            <person name="Fisher C."/>
            <person name="Tallon L."/>
            <person name="Sadzewicz L."/>
            <person name="Sengamalay N."/>
            <person name="Ott S."/>
            <person name="Godinez A."/>
            <person name="Nagaraj S."/>
            <person name="Vavikolanu K."/>
            <person name="Vyas G."/>
            <person name="Nadendla S."/>
            <person name="Aluvathingal J."/>
            <person name="Sichtig H."/>
        </authorList>
    </citation>
    <scope>NUCLEOTIDE SEQUENCE [LARGE SCALE GENOMIC DNA]</scope>
    <source>
        <strain evidence="4">FDAARGOS_360</strain>
    </source>
</reference>